<keyword evidence="2" id="KW-1185">Reference proteome</keyword>
<gene>
    <name evidence="1" type="ORF">KJJ99_11620</name>
</gene>
<protein>
    <submittedName>
        <fullName evidence="1">Flagellar protein FlaG</fullName>
    </submittedName>
</protein>
<evidence type="ECO:0000313" key="1">
    <source>
        <dbReference type="EMBL" id="MBX7272440.1"/>
    </source>
</evidence>
<dbReference type="EMBL" id="JAHHFP010000020">
    <property type="protein sequence ID" value="MBX7272440.1"/>
    <property type="molecule type" value="Genomic_DNA"/>
</dbReference>
<keyword evidence="1" id="KW-0966">Cell projection</keyword>
<name>A0ACC5VKD2_STUCH</name>
<comment type="caution">
    <text evidence="1">The sequence shown here is derived from an EMBL/GenBank/DDBJ whole genome shotgun (WGS) entry which is preliminary data.</text>
</comment>
<evidence type="ECO:0000313" key="2">
    <source>
        <dbReference type="Proteomes" id="UP000782475"/>
    </source>
</evidence>
<keyword evidence="1" id="KW-0282">Flagellum</keyword>
<keyword evidence="1" id="KW-0969">Cilium</keyword>
<organism evidence="1 2">
    <name type="scientific">Stutzerimonas chloritidismutans</name>
    <name type="common">Pseudomonas chloritidismutans</name>
    <dbReference type="NCBI Taxonomy" id="203192"/>
    <lineage>
        <taxon>Bacteria</taxon>
        <taxon>Pseudomonadati</taxon>
        <taxon>Pseudomonadota</taxon>
        <taxon>Gammaproteobacteria</taxon>
        <taxon>Pseudomonadales</taxon>
        <taxon>Pseudomonadaceae</taxon>
        <taxon>Stutzerimonas</taxon>
    </lineage>
</organism>
<reference evidence="1 2" key="1">
    <citation type="journal article" date="2021" name="Appl. Microbiol. Biotechnol.">
        <title>Biotechnological applications of marine bacteria in bioremediation of environments polluted with hydrocarbons and plastics.</title>
        <authorList>
            <person name="Muriel-Millan L.F."/>
            <person name="Millan-Lopez S."/>
            <person name="Pardo-Lopez L."/>
        </authorList>
    </citation>
    <scope>NUCLEOTIDE SEQUENCE [LARGE SCALE GENOMIC DNA]</scope>
    <source>
        <strain evidence="1 2">GOM4</strain>
    </source>
</reference>
<sequence>MDVGRIAGGLVRPETVATSTTPPGSVKEAGGFSLEGLQESQHRTDGTSEVARAELEAQVADVLSRLQMVQRDLNFNIDDSTGQVVVKVIDSESGKLVRQIPSKELLELAERFEEMRSLMESVKA</sequence>
<dbReference type="Proteomes" id="UP000782475">
    <property type="component" value="Unassembled WGS sequence"/>
</dbReference>
<proteinExistence type="predicted"/>
<accession>A0ACC5VKD2</accession>